<proteinExistence type="predicted"/>
<comment type="caution">
    <text evidence="1">The sequence shown here is derived from an EMBL/GenBank/DDBJ whole genome shotgun (WGS) entry which is preliminary data.</text>
</comment>
<name>A0ABV5BGZ6_9BACL</name>
<organism evidence="1 2">
    <name type="scientific">Paenibacillus terreus</name>
    <dbReference type="NCBI Taxonomy" id="1387834"/>
    <lineage>
        <taxon>Bacteria</taxon>
        <taxon>Bacillati</taxon>
        <taxon>Bacillota</taxon>
        <taxon>Bacilli</taxon>
        <taxon>Bacillales</taxon>
        <taxon>Paenibacillaceae</taxon>
        <taxon>Paenibacillus</taxon>
    </lineage>
</organism>
<reference evidence="1 2" key="1">
    <citation type="submission" date="2024-09" db="EMBL/GenBank/DDBJ databases">
        <authorList>
            <person name="Ruan L."/>
        </authorList>
    </citation>
    <scope>NUCLEOTIDE SEQUENCE [LARGE SCALE GENOMIC DNA]</scope>
    <source>
        <strain evidence="1 2">D33</strain>
    </source>
</reference>
<evidence type="ECO:0008006" key="3">
    <source>
        <dbReference type="Google" id="ProtNLM"/>
    </source>
</evidence>
<evidence type="ECO:0000313" key="1">
    <source>
        <dbReference type="EMBL" id="MFB5684976.1"/>
    </source>
</evidence>
<sequence>MTANNLTVSDITPGGHVIPSGGNILFNFGVSNGTAITSAATSGTTTSDVTLAPNQTYSVTYQANPNIGAAPAGSTNYQFTIFPTLNGTIAGPNPSLNYTTGIPAGTAFQALSGSTIIQTGPTPGTLALEVGSVDADGPFSINWANAGMSVVKLQ</sequence>
<accession>A0ABV5BGZ6</accession>
<evidence type="ECO:0000313" key="2">
    <source>
        <dbReference type="Proteomes" id="UP001580407"/>
    </source>
</evidence>
<dbReference type="RefSeq" id="WP_375528640.1">
    <property type="nucleotide sequence ID" value="NZ_JBHILM010000053.1"/>
</dbReference>
<dbReference type="EMBL" id="JBHILM010000053">
    <property type="protein sequence ID" value="MFB5684976.1"/>
    <property type="molecule type" value="Genomic_DNA"/>
</dbReference>
<keyword evidence="2" id="KW-1185">Reference proteome</keyword>
<gene>
    <name evidence="1" type="ORF">ACE3NQ_29110</name>
</gene>
<dbReference type="Proteomes" id="UP001580407">
    <property type="component" value="Unassembled WGS sequence"/>
</dbReference>
<protein>
    <recommendedName>
        <fullName evidence="3">BclA C-terminal domain-containing protein</fullName>
    </recommendedName>
</protein>